<dbReference type="EMBL" id="JAHBCL010000023">
    <property type="protein sequence ID" value="MBS7527648.1"/>
    <property type="molecule type" value="Genomic_DNA"/>
</dbReference>
<protein>
    <submittedName>
        <fullName evidence="3">Carbohydrate-binding domain-containing protein</fullName>
    </submittedName>
</protein>
<comment type="caution">
    <text evidence="3">The sequence shown here is derived from an EMBL/GenBank/DDBJ whole genome shotgun (WGS) entry which is preliminary data.</text>
</comment>
<feature type="signal peptide" evidence="2">
    <location>
        <begin position="1"/>
        <end position="24"/>
    </location>
</feature>
<feature type="region of interest" description="Disordered" evidence="1">
    <location>
        <begin position="400"/>
        <end position="446"/>
    </location>
</feature>
<keyword evidence="2" id="KW-0732">Signal</keyword>
<feature type="chain" id="PRO_5046347143" evidence="2">
    <location>
        <begin position="25"/>
        <end position="446"/>
    </location>
</feature>
<evidence type="ECO:0000256" key="2">
    <source>
        <dbReference type="SAM" id="SignalP"/>
    </source>
</evidence>
<name>A0ABS5PR66_9FIRM</name>
<feature type="region of interest" description="Disordered" evidence="1">
    <location>
        <begin position="32"/>
        <end position="67"/>
    </location>
</feature>
<evidence type="ECO:0000313" key="3">
    <source>
        <dbReference type="EMBL" id="MBS7527648.1"/>
    </source>
</evidence>
<evidence type="ECO:0000256" key="1">
    <source>
        <dbReference type="SAM" id="MobiDB-lite"/>
    </source>
</evidence>
<keyword evidence="4" id="KW-1185">Reference proteome</keyword>
<evidence type="ECO:0000313" key="4">
    <source>
        <dbReference type="Proteomes" id="UP000746471"/>
    </source>
</evidence>
<dbReference type="Pfam" id="PF14262">
    <property type="entry name" value="Cthe_2159"/>
    <property type="match status" value="1"/>
</dbReference>
<reference evidence="3 4" key="1">
    <citation type="submission" date="2021-05" db="EMBL/GenBank/DDBJ databases">
        <title>Fusibacter ferrireducens sp. nov., an anaerobic, sulfur- and Fe-reducing bacterium isolated from the mangrove sediment.</title>
        <authorList>
            <person name="Qiu D."/>
        </authorList>
    </citation>
    <scope>NUCLEOTIDE SEQUENCE [LARGE SCALE GENOMIC DNA]</scope>
    <source>
        <strain evidence="3 4">DSM 12116</strain>
    </source>
</reference>
<dbReference type="PROSITE" id="PS51257">
    <property type="entry name" value="PROKAR_LIPOPROTEIN"/>
    <property type="match status" value="1"/>
</dbReference>
<dbReference type="InterPro" id="IPR025584">
    <property type="entry name" value="Cthe_2159"/>
</dbReference>
<sequence length="446" mass="46151">MKALKSKKLIMVFILMLSLAGCSAAETVNSTSPIDDTQAGNTEQTGSEFLPESQNANSDDNLNNHVGETTGSAEAVLDLDNMFSDRDLEQTADTSKAVAIALTDGNDVNIFEEGVYVLSGDVENVTVTVQADDEAKVQLVLDGVSITNENTAPINIESADKVFIALVSDENTLSVTGEYVNTTDTNIDAVIFSKSDLVLNGTGSVTISSATANGITSKDDLKITGGTYTIAAALDAVEANDSIRIYDGIFIIDTGKDAFHSENDDDLNLGYMYIKNGNFTISAADDGMQANSIMQIDGGDIDIITSTEGIEATFVRINGGNIDIYATDDGINASDNSDYTVAIEVNGGNINVEVGPGDTDGFDANGTITINGGTIAVTANSAFDADVSATLNGGDVTVNGETVTELPTAQRGGGGGGKGTRPEGAPTDAPTDGRSRTPMAPPSNTL</sequence>
<gene>
    <name evidence="3" type="ORF">KHM83_13260</name>
</gene>
<proteinExistence type="predicted"/>
<dbReference type="RefSeq" id="WP_213237509.1">
    <property type="nucleotide sequence ID" value="NZ_JAHBCL010000023.1"/>
</dbReference>
<accession>A0ABS5PR66</accession>
<dbReference type="Proteomes" id="UP000746471">
    <property type="component" value="Unassembled WGS sequence"/>
</dbReference>
<organism evidence="3 4">
    <name type="scientific">Fusibacter paucivorans</name>
    <dbReference type="NCBI Taxonomy" id="76009"/>
    <lineage>
        <taxon>Bacteria</taxon>
        <taxon>Bacillati</taxon>
        <taxon>Bacillota</taxon>
        <taxon>Clostridia</taxon>
        <taxon>Eubacteriales</taxon>
        <taxon>Eubacteriales Family XII. Incertae Sedis</taxon>
        <taxon>Fusibacter</taxon>
    </lineage>
</organism>